<proteinExistence type="predicted"/>
<dbReference type="Proteomes" id="UP000263377">
    <property type="component" value="Unassembled WGS sequence"/>
</dbReference>
<dbReference type="RefSeq" id="WP_117490733.1">
    <property type="nucleotide sequence ID" value="NZ_QVIG01000001.1"/>
</dbReference>
<evidence type="ECO:0000313" key="3">
    <source>
        <dbReference type="Proteomes" id="UP000263377"/>
    </source>
</evidence>
<feature type="compositionally biased region" description="Basic and acidic residues" evidence="1">
    <location>
        <begin position="148"/>
        <end position="157"/>
    </location>
</feature>
<dbReference type="InterPro" id="IPR029058">
    <property type="entry name" value="AB_hydrolase_fold"/>
</dbReference>
<accession>A0A373A2G1</accession>
<name>A0A373A2G1_9ACTN</name>
<keyword evidence="3" id="KW-1185">Reference proteome</keyword>
<protein>
    <submittedName>
        <fullName evidence="2">Alpha/beta hydrolase</fullName>
    </submittedName>
</protein>
<dbReference type="Gene3D" id="3.40.50.1820">
    <property type="entry name" value="alpha/beta hydrolase"/>
    <property type="match status" value="1"/>
</dbReference>
<evidence type="ECO:0000256" key="1">
    <source>
        <dbReference type="SAM" id="MobiDB-lite"/>
    </source>
</evidence>
<dbReference type="GO" id="GO:0016787">
    <property type="term" value="F:hydrolase activity"/>
    <property type="evidence" value="ECO:0007669"/>
    <property type="project" value="UniProtKB-KW"/>
</dbReference>
<organism evidence="2 3">
    <name type="scientific">Kitasatospora xanthocidica</name>
    <dbReference type="NCBI Taxonomy" id="83382"/>
    <lineage>
        <taxon>Bacteria</taxon>
        <taxon>Bacillati</taxon>
        <taxon>Actinomycetota</taxon>
        <taxon>Actinomycetes</taxon>
        <taxon>Kitasatosporales</taxon>
        <taxon>Streptomycetaceae</taxon>
        <taxon>Kitasatospora</taxon>
    </lineage>
</organism>
<feature type="region of interest" description="Disordered" evidence="1">
    <location>
        <begin position="134"/>
        <end position="157"/>
    </location>
</feature>
<keyword evidence="2" id="KW-0378">Hydrolase</keyword>
<comment type="caution">
    <text evidence="2">The sequence shown here is derived from an EMBL/GenBank/DDBJ whole genome shotgun (WGS) entry which is preliminary data.</text>
</comment>
<reference evidence="2 3" key="1">
    <citation type="submission" date="2018-08" db="EMBL/GenBank/DDBJ databases">
        <title>Diversity &amp; Physiological Properties of Lignin-Decomposing Actinobacteria from Soil.</title>
        <authorList>
            <person name="Roh S.G."/>
            <person name="Kim S.B."/>
        </authorList>
    </citation>
    <scope>NUCLEOTIDE SEQUENCE [LARGE SCALE GENOMIC DNA]</scope>
    <source>
        <strain evidence="2 3">MMS17-GH009</strain>
    </source>
</reference>
<dbReference type="EMBL" id="QVIG01000001">
    <property type="protein sequence ID" value="RGD62333.1"/>
    <property type="molecule type" value="Genomic_DNA"/>
</dbReference>
<dbReference type="SUPFAM" id="SSF53474">
    <property type="entry name" value="alpha/beta-Hydrolases"/>
    <property type="match status" value="1"/>
</dbReference>
<sequence>MHFTTESSADGVTQRHFTLDGAPGVLWQPDGSPLGGRPLVLLGHGGGQHKLGPGLVDRARRFVRRHGFAAVALDAPGHGERTRSAQDERFATEIGELIAAGRPVSAWVARHTAALAERAVPEWVAVLDALSGEAERTGRTEGPGQAERPGRVEDPGHAEGLGPIGYWGLSLGSAIGIPLAAAEPRVAVAVFGLTGHASQAEAAGRVGVPVEFLLQWDDALVPREGALALFGALGSREKTLHANPGGHLEVPEPELESSERFLARHLIRAGASAAPA</sequence>
<dbReference type="AlphaFoldDB" id="A0A373A2G1"/>
<evidence type="ECO:0000313" key="2">
    <source>
        <dbReference type="EMBL" id="RGD62333.1"/>
    </source>
</evidence>
<gene>
    <name evidence="2" type="ORF">DR950_35385</name>
</gene>